<dbReference type="InterPro" id="IPR053354">
    <property type="entry name" value="MGDG_epimerase"/>
</dbReference>
<dbReference type="EMBL" id="AP024483">
    <property type="protein sequence ID" value="BCS82655.1"/>
    <property type="molecule type" value="Genomic_DNA"/>
</dbReference>
<sequence length="456" mass="53419">MASVQNILQLDNSHRNVGVTGDLYTIDHLVSDLTLDYDVPTLCGKNIDKPNILLNSREKFKTEFDKHYPYLKHINMKNLLIAGGSISNIVRGKFQRDSDIDFFIYGLDEKDATARVEEWLLDILCKKPEEPKNTDTTKKPKNDEIKYYKVIRNNNSISILLDHADLKLQIIFRLYKSISEILHGFDLGSSAVGYDGENVYFTSLGKYCHEYSCNVIDTNRRSTTYEYRLIKYFDRGFNIVVPKLNLSQLKTEYFKFGEIEICQLPYFIFGYSNIVGNKIIIKKFYNKFSNNSDYDLEPINLTNVYYQSLKINIENLINDVNYFYYVSCHIDNNNVDILTKPPRLNKGNIISFYDDVRTKLNNKNIDVHLIKKYINIDTTENIITNMFNKNINVKEYFDEIIDQQKKSALEKLEILLQKNHKINWITENPGTQLTSSFNPIIEKENKWYGEKYYKST</sequence>
<evidence type="ECO:0000313" key="2">
    <source>
        <dbReference type="Proteomes" id="UP001321479"/>
    </source>
</evidence>
<name>A0ABM7NR70_9VIRU</name>
<dbReference type="RefSeq" id="YP_010841263.1">
    <property type="nucleotide sequence ID" value="NC_079139.1"/>
</dbReference>
<evidence type="ECO:0000313" key="1">
    <source>
        <dbReference type="EMBL" id="BCS82655.1"/>
    </source>
</evidence>
<proteinExistence type="predicted"/>
<dbReference type="Pfam" id="PF26128">
    <property type="entry name" value="Gad2"/>
    <property type="match status" value="1"/>
</dbReference>
<dbReference type="GeneID" id="80557860"/>
<protein>
    <submittedName>
        <fullName evidence="1">Ankyrin repeat protein</fullName>
    </submittedName>
</protein>
<reference evidence="1 2" key="1">
    <citation type="submission" date="2021-02" db="EMBL/GenBank/DDBJ databases">
        <title>Cotonvirus japonicus, which uses Golgi apparatus of host cells for its virion factory, phylogenetically links tailed tupanvirus and icosahedral mimivirus.</title>
        <authorList>
            <person name="Takahashi H."/>
            <person name="Fukaya S."/>
            <person name="Song C."/>
            <person name="Murata K."/>
            <person name="Takemura M."/>
        </authorList>
    </citation>
    <scope>NUCLEOTIDE SEQUENCE [LARGE SCALE GENOMIC DNA]</scope>
</reference>
<dbReference type="PANTHER" id="PTHR43558">
    <property type="entry name" value="REDUCTASE, PUTATIVE (AFU_ORTHOLOGUE AFUA_3G10540)-RELATED"/>
    <property type="match status" value="1"/>
</dbReference>
<dbReference type="PANTHER" id="PTHR43558:SF6">
    <property type="entry name" value="REDUCTASE, PUTATIVE (AFU_ORTHOLOGUE AFUA_3G10540)-RELATED"/>
    <property type="match status" value="1"/>
</dbReference>
<accession>A0ABM7NR70</accession>
<organism evidence="1 2">
    <name type="scientific">Cotonvirus japonicus</name>
    <dbReference type="NCBI Taxonomy" id="2811091"/>
    <lineage>
        <taxon>Viruses</taxon>
        <taxon>Varidnaviria</taxon>
        <taxon>Bamfordvirae</taxon>
        <taxon>Nucleocytoviricota</taxon>
        <taxon>Megaviricetes</taxon>
        <taxon>Imitervirales</taxon>
        <taxon>Mimiviridae</taxon>
        <taxon>Megamimivirinae</taxon>
        <taxon>Cotonvirus</taxon>
        <taxon>Cotonvirus japonicum</taxon>
    </lineage>
</organism>
<dbReference type="Proteomes" id="UP001321479">
    <property type="component" value="Segment"/>
</dbReference>
<keyword evidence="2" id="KW-1185">Reference proteome</keyword>